<keyword evidence="1" id="KW-0732">Signal</keyword>
<dbReference type="Proteomes" id="UP000037923">
    <property type="component" value="Unassembled WGS sequence"/>
</dbReference>
<dbReference type="VEuPathDB" id="TriTrypDB:LpyrH10_09_2390"/>
<dbReference type="EMBL" id="LGTL01000009">
    <property type="protein sequence ID" value="KPA80152.1"/>
    <property type="molecule type" value="Genomic_DNA"/>
</dbReference>
<evidence type="ECO:0000256" key="1">
    <source>
        <dbReference type="SAM" id="SignalP"/>
    </source>
</evidence>
<evidence type="ECO:0000313" key="2">
    <source>
        <dbReference type="EMBL" id="KPA80152.1"/>
    </source>
</evidence>
<name>A0A0N0VF48_LEPPY</name>
<proteinExistence type="predicted"/>
<dbReference type="GeneID" id="26905430"/>
<feature type="chain" id="PRO_5005860949" evidence="1">
    <location>
        <begin position="19"/>
        <end position="54"/>
    </location>
</feature>
<keyword evidence="3" id="KW-1185">Reference proteome</keyword>
<dbReference type="RefSeq" id="XP_015658591.1">
    <property type="nucleotide sequence ID" value="XM_015803075.1"/>
</dbReference>
<sequence length="54" mass="6366">MLVAFALLLLTYLRLRRTITPYKLRCAWRGQDNKTPFNKTLSTVVHDFSPRLTQ</sequence>
<dbReference type="AlphaFoldDB" id="A0A0N0VF48"/>
<comment type="caution">
    <text evidence="2">The sequence shown here is derived from an EMBL/GenBank/DDBJ whole genome shotgun (WGS) entry which is preliminary data.</text>
</comment>
<feature type="signal peptide" evidence="1">
    <location>
        <begin position="1"/>
        <end position="18"/>
    </location>
</feature>
<organism evidence="2 3">
    <name type="scientific">Leptomonas pyrrhocoris</name>
    <name type="common">Firebug parasite</name>
    <dbReference type="NCBI Taxonomy" id="157538"/>
    <lineage>
        <taxon>Eukaryota</taxon>
        <taxon>Discoba</taxon>
        <taxon>Euglenozoa</taxon>
        <taxon>Kinetoplastea</taxon>
        <taxon>Metakinetoplastina</taxon>
        <taxon>Trypanosomatida</taxon>
        <taxon>Trypanosomatidae</taxon>
        <taxon>Leishmaniinae</taxon>
        <taxon>Leptomonas</taxon>
    </lineage>
</organism>
<reference evidence="2 3" key="1">
    <citation type="submission" date="2015-07" db="EMBL/GenBank/DDBJ databases">
        <title>High-quality genome of monoxenous trypanosomatid Leptomonas pyrrhocoris.</title>
        <authorList>
            <person name="Flegontov P."/>
            <person name="Butenko A."/>
            <person name="Firsov S."/>
            <person name="Vlcek C."/>
            <person name="Logacheva M.D."/>
            <person name="Field M."/>
            <person name="Filatov D."/>
            <person name="Flegontova O."/>
            <person name="Gerasimov E."/>
            <person name="Jackson A.P."/>
            <person name="Kelly S."/>
            <person name="Opperdoes F."/>
            <person name="O'Reilly A."/>
            <person name="Votypka J."/>
            <person name="Yurchenko V."/>
            <person name="Lukes J."/>
        </authorList>
    </citation>
    <scope>NUCLEOTIDE SEQUENCE [LARGE SCALE GENOMIC DNA]</scope>
    <source>
        <strain evidence="2">H10</strain>
    </source>
</reference>
<gene>
    <name evidence="2" type="ORF">ABB37_05139</name>
</gene>
<accession>A0A0N0VF48</accession>
<protein>
    <submittedName>
        <fullName evidence="2">Uncharacterized protein</fullName>
    </submittedName>
</protein>
<evidence type="ECO:0000313" key="3">
    <source>
        <dbReference type="Proteomes" id="UP000037923"/>
    </source>
</evidence>